<evidence type="ECO:0000256" key="1">
    <source>
        <dbReference type="SAM" id="Phobius"/>
    </source>
</evidence>
<comment type="caution">
    <text evidence="2">The sequence shown here is derived from an EMBL/GenBank/DDBJ whole genome shotgun (WGS) entry which is preliminary data.</text>
</comment>
<reference evidence="2" key="1">
    <citation type="submission" date="2022-08" db="EMBL/GenBank/DDBJ databases">
        <title>Corynebacterium sp. nov., isolated from clinical breast specimens.</title>
        <authorList>
            <person name="Zhang T."/>
        </authorList>
    </citation>
    <scope>NUCLEOTIDE SEQUENCE</scope>
    <source>
        <strain evidence="2">CCUG 57942</strain>
    </source>
</reference>
<feature type="transmembrane region" description="Helical" evidence="1">
    <location>
        <begin position="129"/>
        <end position="150"/>
    </location>
</feature>
<keyword evidence="1" id="KW-0812">Transmembrane</keyword>
<dbReference type="RefSeq" id="WP_269028075.1">
    <property type="nucleotide sequence ID" value="NZ_BAABDP010000004.1"/>
</dbReference>
<feature type="transmembrane region" description="Helical" evidence="1">
    <location>
        <begin position="96"/>
        <end position="117"/>
    </location>
</feature>
<gene>
    <name evidence="2" type="ORF">NUW87_08650</name>
</gene>
<evidence type="ECO:0000313" key="3">
    <source>
        <dbReference type="Proteomes" id="UP001071110"/>
    </source>
</evidence>
<keyword evidence="1" id="KW-1133">Transmembrane helix</keyword>
<dbReference type="AlphaFoldDB" id="A0A9Q4NSI1"/>
<keyword evidence="1" id="KW-0472">Membrane</keyword>
<dbReference type="EMBL" id="JANRML010000011">
    <property type="protein sequence ID" value="MCZ2221440.1"/>
    <property type="molecule type" value="Genomic_DNA"/>
</dbReference>
<sequence>MFRNFGDSIVNYVDGTATDEFEAATYHKASSVGFYTSLIGMALVGAILAWVLPGRQALWSVIVLLIPLISSAASSQWMRNYVASPVIRLRDTPRGVLITYFALCAVWLVGVIVTGGFDPSGGFDSAGATGAIVGAIVGAVVAGTMFGRISKKRRQRDLKRFAAEAED</sequence>
<dbReference type="Proteomes" id="UP001071110">
    <property type="component" value="Unassembled WGS sequence"/>
</dbReference>
<accession>A0A9Q4NSI1</accession>
<feature type="transmembrane region" description="Helical" evidence="1">
    <location>
        <begin position="32"/>
        <end position="51"/>
    </location>
</feature>
<evidence type="ECO:0000313" key="2">
    <source>
        <dbReference type="EMBL" id="MCZ2221440.1"/>
    </source>
</evidence>
<proteinExistence type="predicted"/>
<protein>
    <submittedName>
        <fullName evidence="2">Uncharacterized protein</fullName>
    </submittedName>
</protein>
<keyword evidence="3" id="KW-1185">Reference proteome</keyword>
<name>A0A9Q4NSI1_9CORY</name>
<organism evidence="2 3">
    <name type="scientific">Corynebacterium pilbarense</name>
    <dbReference type="NCBI Taxonomy" id="1288393"/>
    <lineage>
        <taxon>Bacteria</taxon>
        <taxon>Bacillati</taxon>
        <taxon>Actinomycetota</taxon>
        <taxon>Actinomycetes</taxon>
        <taxon>Mycobacteriales</taxon>
        <taxon>Corynebacteriaceae</taxon>
        <taxon>Corynebacterium</taxon>
    </lineage>
</organism>
<feature type="transmembrane region" description="Helical" evidence="1">
    <location>
        <begin position="57"/>
        <end position="75"/>
    </location>
</feature>